<dbReference type="InterPro" id="IPR020948">
    <property type="entry name" value="P_starv_induced_PsiE-like"/>
</dbReference>
<protein>
    <recommendedName>
        <fullName evidence="3">Protein PsiE</fullName>
    </recommendedName>
</protein>
<keyword evidence="5 8" id="KW-0812">Transmembrane</keyword>
<evidence type="ECO:0000256" key="2">
    <source>
        <dbReference type="ARBA" id="ARBA00005632"/>
    </source>
</evidence>
<comment type="subcellular location">
    <subcellularLocation>
        <location evidence="1">Cell inner membrane</location>
        <topology evidence="1">Multi-pass membrane protein</topology>
    </subcellularLocation>
</comment>
<dbReference type="PANTHER" id="PTHR37819">
    <property type="entry name" value="PROTEIN PSIE"/>
    <property type="match status" value="1"/>
</dbReference>
<keyword evidence="6 8" id="KW-1133">Transmembrane helix</keyword>
<feature type="transmembrane region" description="Helical" evidence="8">
    <location>
        <begin position="104"/>
        <end position="122"/>
    </location>
</feature>
<dbReference type="RefSeq" id="WP_005223481.1">
    <property type="nucleotide sequence ID" value="NZ_CP007031.1"/>
</dbReference>
<evidence type="ECO:0000313" key="9">
    <source>
        <dbReference type="EMBL" id="AHF04498.1"/>
    </source>
</evidence>
<dbReference type="Pfam" id="PF06146">
    <property type="entry name" value="PsiE"/>
    <property type="match status" value="1"/>
</dbReference>
<evidence type="ECO:0000256" key="5">
    <source>
        <dbReference type="ARBA" id="ARBA00022692"/>
    </source>
</evidence>
<name>W0E4L5_MARPU</name>
<dbReference type="GO" id="GO:0005886">
    <property type="term" value="C:plasma membrane"/>
    <property type="evidence" value="ECO:0007669"/>
    <property type="project" value="UniProtKB-SubCell"/>
</dbReference>
<keyword evidence="7 8" id="KW-0472">Membrane</keyword>
<evidence type="ECO:0000256" key="4">
    <source>
        <dbReference type="ARBA" id="ARBA00022475"/>
    </source>
</evidence>
<feature type="transmembrane region" description="Helical" evidence="8">
    <location>
        <begin position="76"/>
        <end position="92"/>
    </location>
</feature>
<dbReference type="InterPro" id="IPR009315">
    <property type="entry name" value="P_starv_induced_PsiE"/>
</dbReference>
<evidence type="ECO:0000256" key="7">
    <source>
        <dbReference type="ARBA" id="ARBA00023136"/>
    </source>
</evidence>
<proteinExistence type="inferred from homology"/>
<dbReference type="Proteomes" id="UP000005275">
    <property type="component" value="Chromosome"/>
</dbReference>
<dbReference type="PANTHER" id="PTHR37819:SF1">
    <property type="entry name" value="PROTEIN PSIE"/>
    <property type="match status" value="1"/>
</dbReference>
<dbReference type="GO" id="GO:0016036">
    <property type="term" value="P:cellular response to phosphate starvation"/>
    <property type="evidence" value="ECO:0007669"/>
    <property type="project" value="InterPro"/>
</dbReference>
<dbReference type="AlphaFoldDB" id="W0E4L5"/>
<keyword evidence="4" id="KW-1003">Cell membrane</keyword>
<comment type="similarity">
    <text evidence="2">Belongs to the PsiE family.</text>
</comment>
<organism evidence="9 10">
    <name type="scientific">Marichromatium purpuratum 984</name>
    <dbReference type="NCBI Taxonomy" id="765910"/>
    <lineage>
        <taxon>Bacteria</taxon>
        <taxon>Pseudomonadati</taxon>
        <taxon>Pseudomonadota</taxon>
        <taxon>Gammaproteobacteria</taxon>
        <taxon>Chromatiales</taxon>
        <taxon>Chromatiaceae</taxon>
        <taxon>Marichromatium</taxon>
    </lineage>
</organism>
<evidence type="ECO:0000256" key="6">
    <source>
        <dbReference type="ARBA" id="ARBA00022989"/>
    </source>
</evidence>
<feature type="transmembrane region" description="Helical" evidence="8">
    <location>
        <begin position="51"/>
        <end position="70"/>
    </location>
</feature>
<evidence type="ECO:0000256" key="3">
    <source>
        <dbReference type="ARBA" id="ARBA00021903"/>
    </source>
</evidence>
<dbReference type="HOGENOM" id="CLU_120472_3_0_6"/>
<gene>
    <name evidence="9" type="ORF">MARPU_12095</name>
</gene>
<dbReference type="OrthoDB" id="9792470at2"/>
<dbReference type="EMBL" id="CP007031">
    <property type="protein sequence ID" value="AHF04498.1"/>
    <property type="molecule type" value="Genomic_DNA"/>
</dbReference>
<sequence length="145" mass="16490">MRLEQRLNALLSTLFRFTEKLVLTGVGVLALMGIAQLVWEIGAHREVRLEDLLLMFIYIEIMAMTHVYFVRHAVPFTYPMFIAVTALSRLIVLQGKNIAPENLLYEGGAILLVSLAILIVRYSQRYSIDATGEATHHEPEPTEHR</sequence>
<reference evidence="9 10" key="1">
    <citation type="submission" date="2013-12" db="EMBL/GenBank/DDBJ databases">
        <authorList>
            <consortium name="DOE Joint Genome Institute"/>
            <person name="Bryant D.A."/>
            <person name="Huntemann M."/>
            <person name="Han J."/>
            <person name="Chen A."/>
            <person name="Kyrpides N."/>
            <person name="Mavromatis K."/>
            <person name="Markowitz V."/>
            <person name="Palaniappan K."/>
            <person name="Ivanova N."/>
            <person name="Schaumberg A."/>
            <person name="Pati A."/>
            <person name="Liolios K."/>
            <person name="Nordberg H.P."/>
            <person name="Cantor M.N."/>
            <person name="Hua S.X."/>
            <person name="Woyke T."/>
        </authorList>
    </citation>
    <scope>NUCLEOTIDE SEQUENCE [LARGE SCALE GENOMIC DNA]</scope>
    <source>
        <strain evidence="9 10">984</strain>
    </source>
</reference>
<dbReference type="STRING" id="765910.MARPU_12095"/>
<evidence type="ECO:0000313" key="10">
    <source>
        <dbReference type="Proteomes" id="UP000005275"/>
    </source>
</evidence>
<feature type="transmembrane region" description="Helical" evidence="8">
    <location>
        <begin position="20"/>
        <end position="39"/>
    </location>
</feature>
<keyword evidence="10" id="KW-1185">Reference proteome</keyword>
<evidence type="ECO:0000256" key="8">
    <source>
        <dbReference type="SAM" id="Phobius"/>
    </source>
</evidence>
<evidence type="ECO:0000256" key="1">
    <source>
        <dbReference type="ARBA" id="ARBA00004429"/>
    </source>
</evidence>
<dbReference type="eggNOG" id="COG3223">
    <property type="taxonomic scope" value="Bacteria"/>
</dbReference>
<accession>W0E4L5</accession>
<dbReference type="KEGG" id="mpur:MARPU_12095"/>